<dbReference type="EC" id="2.3.1.181" evidence="2"/>
<comment type="pathway">
    <text evidence="1">Protein modification; protein lipoylation via endogenous pathway; protein N(6)-(lipoyl)lysine from octanoyl-[acyl-carrier-protein]: step 1/2.</text>
</comment>
<reference evidence="6" key="1">
    <citation type="journal article" date="2014" name="Front. Microbiol.">
        <title>High frequency of phylogenetically diverse reductive dehalogenase-homologous genes in deep subseafloor sedimentary metagenomes.</title>
        <authorList>
            <person name="Kawai M."/>
            <person name="Futagami T."/>
            <person name="Toyoda A."/>
            <person name="Takaki Y."/>
            <person name="Nishi S."/>
            <person name="Hori S."/>
            <person name="Arai W."/>
            <person name="Tsubouchi T."/>
            <person name="Morono Y."/>
            <person name="Uchiyama I."/>
            <person name="Ito T."/>
            <person name="Fujiyama A."/>
            <person name="Inagaki F."/>
            <person name="Takami H."/>
        </authorList>
    </citation>
    <scope>NUCLEOTIDE SEQUENCE</scope>
    <source>
        <strain evidence="6">Expedition CK06-06</strain>
    </source>
</reference>
<dbReference type="PANTHER" id="PTHR10993:SF7">
    <property type="entry name" value="LIPOYLTRANSFERASE 2, MITOCHONDRIAL-RELATED"/>
    <property type="match status" value="1"/>
</dbReference>
<organism evidence="6">
    <name type="scientific">marine sediment metagenome</name>
    <dbReference type="NCBI Taxonomy" id="412755"/>
    <lineage>
        <taxon>unclassified sequences</taxon>
        <taxon>metagenomes</taxon>
        <taxon>ecological metagenomes</taxon>
    </lineage>
</organism>
<evidence type="ECO:0000256" key="2">
    <source>
        <dbReference type="ARBA" id="ARBA00012334"/>
    </source>
</evidence>
<accession>X0TY71</accession>
<feature type="domain" description="BPL/LPL catalytic" evidence="5">
    <location>
        <begin position="1"/>
        <end position="120"/>
    </location>
</feature>
<dbReference type="GO" id="GO:0009249">
    <property type="term" value="P:protein lipoylation"/>
    <property type="evidence" value="ECO:0007669"/>
    <property type="project" value="InterPro"/>
</dbReference>
<evidence type="ECO:0000256" key="1">
    <source>
        <dbReference type="ARBA" id="ARBA00004821"/>
    </source>
</evidence>
<dbReference type="GO" id="GO:0033819">
    <property type="term" value="F:lipoyl(octanoyl) transferase activity"/>
    <property type="evidence" value="ECO:0007669"/>
    <property type="project" value="UniProtKB-EC"/>
</dbReference>
<keyword evidence="3" id="KW-0808">Transferase</keyword>
<evidence type="ECO:0000256" key="3">
    <source>
        <dbReference type="ARBA" id="ARBA00022679"/>
    </source>
</evidence>
<dbReference type="Pfam" id="PF21948">
    <property type="entry name" value="LplA-B_cat"/>
    <property type="match status" value="1"/>
</dbReference>
<protein>
    <recommendedName>
        <fullName evidence="2">lipoyl(octanoyl) transferase</fullName>
        <ecNumber evidence="2">2.3.1.181</ecNumber>
    </recommendedName>
</protein>
<name>X0TY71_9ZZZZ</name>
<dbReference type="InterPro" id="IPR004143">
    <property type="entry name" value="BPL_LPL_catalytic"/>
</dbReference>
<dbReference type="InterPro" id="IPR045864">
    <property type="entry name" value="aa-tRNA-synth_II/BPL/LPL"/>
</dbReference>
<dbReference type="AlphaFoldDB" id="X0TY71"/>
<dbReference type="NCBIfam" id="TIGR00214">
    <property type="entry name" value="lipB"/>
    <property type="match status" value="1"/>
</dbReference>
<evidence type="ECO:0000259" key="5">
    <source>
        <dbReference type="PROSITE" id="PS51733"/>
    </source>
</evidence>
<dbReference type="SUPFAM" id="SSF55681">
    <property type="entry name" value="Class II aaRS and biotin synthetases"/>
    <property type="match status" value="1"/>
</dbReference>
<dbReference type="UniPathway" id="UPA00538">
    <property type="reaction ID" value="UER00592"/>
</dbReference>
<proteinExistence type="predicted"/>
<comment type="caution">
    <text evidence="6">The sequence shown here is derived from an EMBL/GenBank/DDBJ whole genome shotgun (WGS) entry which is preliminary data.</text>
</comment>
<dbReference type="InterPro" id="IPR000544">
    <property type="entry name" value="Octanoyltransferase"/>
</dbReference>
<dbReference type="PROSITE" id="PS51733">
    <property type="entry name" value="BPL_LPL_CATALYTIC"/>
    <property type="match status" value="1"/>
</dbReference>
<keyword evidence="4" id="KW-0012">Acyltransferase</keyword>
<gene>
    <name evidence="6" type="ORF">S01H1_20064</name>
</gene>
<dbReference type="PIRSF" id="PIRSF016262">
    <property type="entry name" value="LPLase"/>
    <property type="match status" value="1"/>
</dbReference>
<evidence type="ECO:0000313" key="6">
    <source>
        <dbReference type="EMBL" id="GAF98503.1"/>
    </source>
</evidence>
<dbReference type="PANTHER" id="PTHR10993">
    <property type="entry name" value="OCTANOYLTRANSFERASE"/>
    <property type="match status" value="1"/>
</dbReference>
<dbReference type="Gene3D" id="3.30.930.10">
    <property type="entry name" value="Bira Bifunctional Protein, Domain 2"/>
    <property type="match status" value="1"/>
</dbReference>
<evidence type="ECO:0000256" key="4">
    <source>
        <dbReference type="ARBA" id="ARBA00023315"/>
    </source>
</evidence>
<sequence length="136" mass="14903">MNLKEEGLGVRQYIWNLEEVVIMFLHTIGIQGHRVADHRGVWVGDKKICSVGVNVSRGISTHGFALNVSSDLRCFQYIRPCGLASEMMTSVSELSGRSIEVETVVNDAIHCFSEVFGLGCERRDDACLAMLGALSG</sequence>
<dbReference type="EMBL" id="BARS01010919">
    <property type="protein sequence ID" value="GAF98503.1"/>
    <property type="molecule type" value="Genomic_DNA"/>
</dbReference>